<evidence type="ECO:0000313" key="1">
    <source>
        <dbReference type="EMBL" id="MEQ2271381.1"/>
    </source>
</evidence>
<keyword evidence="2" id="KW-1185">Reference proteome</keyword>
<dbReference type="PANTHER" id="PTHR15176:SF1">
    <property type="entry name" value="NEPHROCYSTIN-1"/>
    <property type="match status" value="1"/>
</dbReference>
<accession>A0ABV0WPQ3</accession>
<protein>
    <submittedName>
        <fullName evidence="1">Uncharacterized protein</fullName>
    </submittedName>
</protein>
<organism evidence="1 2">
    <name type="scientific">Xenotaenia resolanae</name>
    <dbReference type="NCBI Taxonomy" id="208358"/>
    <lineage>
        <taxon>Eukaryota</taxon>
        <taxon>Metazoa</taxon>
        <taxon>Chordata</taxon>
        <taxon>Craniata</taxon>
        <taxon>Vertebrata</taxon>
        <taxon>Euteleostomi</taxon>
        <taxon>Actinopterygii</taxon>
        <taxon>Neopterygii</taxon>
        <taxon>Teleostei</taxon>
        <taxon>Neoteleostei</taxon>
        <taxon>Acanthomorphata</taxon>
        <taxon>Ovalentaria</taxon>
        <taxon>Atherinomorphae</taxon>
        <taxon>Cyprinodontiformes</taxon>
        <taxon>Goodeidae</taxon>
        <taxon>Xenotaenia</taxon>
    </lineage>
</organism>
<dbReference type="InterPro" id="IPR039687">
    <property type="entry name" value="NPHP1"/>
</dbReference>
<comment type="caution">
    <text evidence="1">The sequence shown here is derived from an EMBL/GenBank/DDBJ whole genome shotgun (WGS) entry which is preliminary data.</text>
</comment>
<gene>
    <name evidence="1" type="ORF">XENORESO_003307</name>
</gene>
<dbReference type="Proteomes" id="UP001444071">
    <property type="component" value="Unassembled WGS sequence"/>
</dbReference>
<dbReference type="EMBL" id="JAHRIM010061623">
    <property type="protein sequence ID" value="MEQ2271381.1"/>
    <property type="molecule type" value="Genomic_DNA"/>
</dbReference>
<evidence type="ECO:0000313" key="2">
    <source>
        <dbReference type="Proteomes" id="UP001444071"/>
    </source>
</evidence>
<proteinExistence type="predicted"/>
<name>A0ABV0WPQ3_9TELE</name>
<reference evidence="1 2" key="1">
    <citation type="submission" date="2021-06" db="EMBL/GenBank/DDBJ databases">
        <authorList>
            <person name="Palmer J.M."/>
        </authorList>
    </citation>
    <scope>NUCLEOTIDE SEQUENCE [LARGE SCALE GENOMIC DNA]</scope>
    <source>
        <strain evidence="1 2">XR_2019</strain>
        <tissue evidence="1">Muscle</tissue>
    </source>
</reference>
<dbReference type="PANTHER" id="PTHR15176">
    <property type="entry name" value="NEPHROCYSTIN"/>
    <property type="match status" value="1"/>
</dbReference>
<sequence length="113" mass="13051">MLDALRSAWLEAEINMSRAQKRNLSYLKQEFSKVYMSSVYFLLHSPSLPSYRWADPPSEEQRARVIYTTLEALKNNQQTTSQSGTPAVFFNSSHSHLAFDIQELTFDLLCVTR</sequence>